<protein>
    <submittedName>
        <fullName evidence="6">PAS domain S-box-containing protein/diguanylate cyclase (GGDEF) domain-containing protein</fullName>
    </submittedName>
</protein>
<evidence type="ECO:0000313" key="6">
    <source>
        <dbReference type="EMBL" id="SFZ78445.1"/>
    </source>
</evidence>
<dbReference type="SUPFAM" id="SSF55785">
    <property type="entry name" value="PYP-like sensor domain (PAS domain)"/>
    <property type="match status" value="3"/>
</dbReference>
<evidence type="ECO:0000259" key="2">
    <source>
        <dbReference type="PROSITE" id="PS50112"/>
    </source>
</evidence>
<evidence type="ECO:0000259" key="3">
    <source>
        <dbReference type="PROSITE" id="PS50113"/>
    </source>
</evidence>
<dbReference type="GO" id="GO:0006355">
    <property type="term" value="P:regulation of DNA-templated transcription"/>
    <property type="evidence" value="ECO:0007669"/>
    <property type="project" value="InterPro"/>
</dbReference>
<accession>A0A1K2HP25</accession>
<evidence type="ECO:0000259" key="4">
    <source>
        <dbReference type="PROSITE" id="PS50883"/>
    </source>
</evidence>
<dbReference type="SMART" id="SM00065">
    <property type="entry name" value="GAF"/>
    <property type="match status" value="1"/>
</dbReference>
<dbReference type="SMART" id="SM00052">
    <property type="entry name" value="EAL"/>
    <property type="match status" value="1"/>
</dbReference>
<dbReference type="InterPro" id="IPR000014">
    <property type="entry name" value="PAS"/>
</dbReference>
<dbReference type="InterPro" id="IPR012226">
    <property type="entry name" value="Diguanyl_cyclase/Pdiesterase"/>
</dbReference>
<dbReference type="EMBL" id="FPKR01000012">
    <property type="protein sequence ID" value="SFZ78445.1"/>
    <property type="molecule type" value="Genomic_DNA"/>
</dbReference>
<evidence type="ECO:0000259" key="5">
    <source>
        <dbReference type="PROSITE" id="PS50887"/>
    </source>
</evidence>
<feature type="domain" description="PAS" evidence="2">
    <location>
        <begin position="9"/>
        <end position="74"/>
    </location>
</feature>
<dbReference type="Gene3D" id="3.30.450.20">
    <property type="entry name" value="PAS domain"/>
    <property type="match status" value="3"/>
</dbReference>
<organism evidence="6 7">
    <name type="scientific">Chitinimonas taiwanensis DSM 18899</name>
    <dbReference type="NCBI Taxonomy" id="1121279"/>
    <lineage>
        <taxon>Bacteria</taxon>
        <taxon>Pseudomonadati</taxon>
        <taxon>Pseudomonadota</taxon>
        <taxon>Betaproteobacteria</taxon>
        <taxon>Neisseriales</taxon>
        <taxon>Chitinibacteraceae</taxon>
        <taxon>Chitinimonas</taxon>
    </lineage>
</organism>
<dbReference type="CDD" id="cd01948">
    <property type="entry name" value="EAL"/>
    <property type="match status" value="1"/>
</dbReference>
<dbReference type="AlphaFoldDB" id="A0A1K2HP25"/>
<dbReference type="SMART" id="SM00086">
    <property type="entry name" value="PAC"/>
    <property type="match status" value="2"/>
</dbReference>
<dbReference type="GO" id="GO:0071732">
    <property type="term" value="P:cellular response to nitric oxide"/>
    <property type="evidence" value="ECO:0007669"/>
    <property type="project" value="UniProtKB-ARBA"/>
</dbReference>
<feature type="domain" description="PAS" evidence="2">
    <location>
        <begin position="134"/>
        <end position="177"/>
    </location>
</feature>
<comment type="catalytic activity">
    <reaction evidence="1">
        <text>3',3'-c-di-GMP + H2O = 5'-phosphoguanylyl(3'-&gt;5')guanosine + H(+)</text>
        <dbReference type="Rhea" id="RHEA:24902"/>
        <dbReference type="ChEBI" id="CHEBI:15377"/>
        <dbReference type="ChEBI" id="CHEBI:15378"/>
        <dbReference type="ChEBI" id="CHEBI:58754"/>
        <dbReference type="ChEBI" id="CHEBI:58805"/>
        <dbReference type="EC" id="3.1.4.52"/>
    </reaction>
    <physiologicalReaction direction="left-to-right" evidence="1">
        <dbReference type="Rhea" id="RHEA:24903"/>
    </physiologicalReaction>
</comment>
<dbReference type="Gene3D" id="3.30.450.40">
    <property type="match status" value="1"/>
</dbReference>
<dbReference type="InterPro" id="IPR013767">
    <property type="entry name" value="PAS_fold"/>
</dbReference>
<evidence type="ECO:0000256" key="1">
    <source>
        <dbReference type="ARBA" id="ARBA00051114"/>
    </source>
</evidence>
<dbReference type="Gene3D" id="3.30.70.270">
    <property type="match status" value="1"/>
</dbReference>
<name>A0A1K2HP25_9NEIS</name>
<dbReference type="PROSITE" id="PS50887">
    <property type="entry name" value="GGDEF"/>
    <property type="match status" value="1"/>
</dbReference>
<dbReference type="FunFam" id="3.30.70.270:FF:000001">
    <property type="entry name" value="Diguanylate cyclase domain protein"/>
    <property type="match status" value="1"/>
</dbReference>
<sequence>MPSSPPRPSEAFFQRIVEDAEEGVWLIDREQRTIYLNPRMASMLGGTVDALLGRQLWDFMDESEVAQAQANLHKRQAGVRETHEFRLRRLDGSPLWAQLSTAPLLDRAGQYEGAMAFVSDIGWRHEAEQRLAESERTYQEFFERSPNIKLVVDPADGRIVNTNQAARTYYGYTAEEFQQLHISDINTLSAQEVAEEMQRATREERNAFLFRHRLKNGEVRDVEVRTIPIIHAGKPLLHSIVHDISRQKAAEHTLRLTQFSVEQAGLAVLWVDQAGIIRYANTYAGELANCTHAQLLNQPIWEFNLGSSEARWPELWAMVKKAGAKSMRSLARRLPDGRVPVEVRASHLLFEGEEFMVTYSLDISEQVQAEGMLAMQHAALEALAAGHSLQHLLHLIAKRVEELAPDTLCSILLLDGEQLKTGAAPSLPDAYSEAIHGVHIGPNVGSCGTAAYFDRSVEVSDIASDPLWADYKHLALQHGLHACWSMPIHASDGRVLGTFALYFREKRSPNAFHRKIVAACSHLAGIAIEHRAAEARVHTLAFYDVLTGLPNRSLFADRVELALARAQREASQVALMFIDLDRFKTINDSLGHATGDRLLKTVAKRLEGLVRESDTVCRLGGDEFVLLLPDCDMNGAALLAEKLIAAAGERVEVDGLVLSPSASMGISLYPSDGEDYDALLKHADTAMYRAKEGGRNTYCFYRHDMNEDAAARLEMEAALRLALVRGELLLYYQPQLDIASGELYGLEALLRWQHPQWGMVSPAKFVPVAEECGLIDVIGAWVLDEACRQMAEWQRIGVAVPRVAVNLSVRQFRHDNLPQRVEETLARHQLRADQLTLEITESLMMLRDDDTLNALRRLDGMGITLAVDDFGTGYSSLGYLKRFPVRELKLDQSFVRDLSDDPDDRALASAVVRIGQSLRLKVVAEGVETAEQLEFLRGEGCDIAQGYHFARPMGADRLAGWVRERR</sequence>
<dbReference type="InterPro" id="IPR052155">
    <property type="entry name" value="Biofilm_reg_signaling"/>
</dbReference>
<dbReference type="InterPro" id="IPR035965">
    <property type="entry name" value="PAS-like_dom_sf"/>
</dbReference>
<dbReference type="RefSeq" id="WP_072429474.1">
    <property type="nucleotide sequence ID" value="NZ_FPKR01000012.1"/>
</dbReference>
<dbReference type="Pfam" id="PF00990">
    <property type="entry name" value="GGDEF"/>
    <property type="match status" value="1"/>
</dbReference>
<proteinExistence type="predicted"/>
<feature type="domain" description="GGDEF" evidence="5">
    <location>
        <begin position="571"/>
        <end position="703"/>
    </location>
</feature>
<dbReference type="InterPro" id="IPR035919">
    <property type="entry name" value="EAL_sf"/>
</dbReference>
<dbReference type="Pfam" id="PF13185">
    <property type="entry name" value="GAF_2"/>
    <property type="match status" value="1"/>
</dbReference>
<dbReference type="InterPro" id="IPR043128">
    <property type="entry name" value="Rev_trsase/Diguanyl_cyclase"/>
</dbReference>
<dbReference type="InterPro" id="IPR003018">
    <property type="entry name" value="GAF"/>
</dbReference>
<dbReference type="Proteomes" id="UP000186513">
    <property type="component" value="Unassembled WGS sequence"/>
</dbReference>
<evidence type="ECO:0000313" key="7">
    <source>
        <dbReference type="Proteomes" id="UP000186513"/>
    </source>
</evidence>
<dbReference type="PROSITE" id="PS50113">
    <property type="entry name" value="PAC"/>
    <property type="match status" value="1"/>
</dbReference>
<dbReference type="InterPro" id="IPR000700">
    <property type="entry name" value="PAS-assoc_C"/>
</dbReference>
<dbReference type="InterPro" id="IPR001610">
    <property type="entry name" value="PAC"/>
</dbReference>
<dbReference type="Pfam" id="PF00989">
    <property type="entry name" value="PAS"/>
    <property type="match status" value="1"/>
</dbReference>
<dbReference type="InterPro" id="IPR000160">
    <property type="entry name" value="GGDEF_dom"/>
</dbReference>
<dbReference type="InterPro" id="IPR001633">
    <property type="entry name" value="EAL_dom"/>
</dbReference>
<feature type="domain" description="EAL" evidence="4">
    <location>
        <begin position="712"/>
        <end position="966"/>
    </location>
</feature>
<dbReference type="PANTHER" id="PTHR44757">
    <property type="entry name" value="DIGUANYLATE CYCLASE DGCP"/>
    <property type="match status" value="1"/>
</dbReference>
<dbReference type="SMART" id="SM00091">
    <property type="entry name" value="PAS"/>
    <property type="match status" value="3"/>
</dbReference>
<dbReference type="PANTHER" id="PTHR44757:SF2">
    <property type="entry name" value="BIOFILM ARCHITECTURE MAINTENANCE PROTEIN MBAA"/>
    <property type="match status" value="1"/>
</dbReference>
<dbReference type="CDD" id="cd00130">
    <property type="entry name" value="PAS"/>
    <property type="match status" value="2"/>
</dbReference>
<dbReference type="PIRSF" id="PIRSF005925">
    <property type="entry name" value="Dos"/>
    <property type="match status" value="1"/>
</dbReference>
<keyword evidence="7" id="KW-1185">Reference proteome</keyword>
<dbReference type="InterPro" id="IPR029016">
    <property type="entry name" value="GAF-like_dom_sf"/>
</dbReference>
<dbReference type="PROSITE" id="PS50883">
    <property type="entry name" value="EAL"/>
    <property type="match status" value="1"/>
</dbReference>
<dbReference type="InterPro" id="IPR029787">
    <property type="entry name" value="Nucleotide_cyclase"/>
</dbReference>
<dbReference type="STRING" id="1121279.SAMN02745887_02987"/>
<dbReference type="SUPFAM" id="SSF55073">
    <property type="entry name" value="Nucleotide cyclase"/>
    <property type="match status" value="1"/>
</dbReference>
<dbReference type="Gene3D" id="3.20.20.450">
    <property type="entry name" value="EAL domain"/>
    <property type="match status" value="1"/>
</dbReference>
<dbReference type="GO" id="GO:0071111">
    <property type="term" value="F:cyclic-guanylate-specific phosphodiesterase activity"/>
    <property type="evidence" value="ECO:0007669"/>
    <property type="project" value="UniProtKB-EC"/>
</dbReference>
<reference evidence="6 7" key="1">
    <citation type="submission" date="2016-11" db="EMBL/GenBank/DDBJ databases">
        <authorList>
            <person name="Jaros S."/>
            <person name="Januszkiewicz K."/>
            <person name="Wedrychowicz H."/>
        </authorList>
    </citation>
    <scope>NUCLEOTIDE SEQUENCE [LARGE SCALE GENOMIC DNA]</scope>
    <source>
        <strain evidence="6 7">DSM 18899</strain>
    </source>
</reference>
<dbReference type="Pfam" id="PF00563">
    <property type="entry name" value="EAL"/>
    <property type="match status" value="1"/>
</dbReference>
<dbReference type="SUPFAM" id="SSF55781">
    <property type="entry name" value="GAF domain-like"/>
    <property type="match status" value="1"/>
</dbReference>
<dbReference type="SUPFAM" id="SSF141868">
    <property type="entry name" value="EAL domain-like"/>
    <property type="match status" value="1"/>
</dbReference>
<dbReference type="NCBIfam" id="TIGR00254">
    <property type="entry name" value="GGDEF"/>
    <property type="match status" value="1"/>
</dbReference>
<dbReference type="PROSITE" id="PS50112">
    <property type="entry name" value="PAS"/>
    <property type="match status" value="2"/>
</dbReference>
<feature type="domain" description="PAC" evidence="3">
    <location>
        <begin position="81"/>
        <end position="133"/>
    </location>
</feature>
<dbReference type="NCBIfam" id="TIGR00229">
    <property type="entry name" value="sensory_box"/>
    <property type="match status" value="2"/>
</dbReference>
<dbReference type="CDD" id="cd01949">
    <property type="entry name" value="GGDEF"/>
    <property type="match status" value="1"/>
</dbReference>
<dbReference type="SMART" id="SM00267">
    <property type="entry name" value="GGDEF"/>
    <property type="match status" value="1"/>
</dbReference>
<dbReference type="FunFam" id="3.20.20.450:FF:000001">
    <property type="entry name" value="Cyclic di-GMP phosphodiesterase yahA"/>
    <property type="match status" value="1"/>
</dbReference>
<dbReference type="Pfam" id="PF13426">
    <property type="entry name" value="PAS_9"/>
    <property type="match status" value="2"/>
</dbReference>
<gene>
    <name evidence="6" type="ORF">SAMN02745887_02987</name>
</gene>